<dbReference type="AlphaFoldDB" id="A0A1X7SMM5"/>
<dbReference type="Gene3D" id="3.30.70.2330">
    <property type="match status" value="1"/>
</dbReference>
<dbReference type="EnsemblMetazoa" id="Aqu2.1.03340_001">
    <property type="protein sequence ID" value="Aqu2.1.03340_001"/>
    <property type="gene ID" value="Aqu2.1.03340"/>
</dbReference>
<keyword evidence="2" id="KW-0378">Hydrolase</keyword>
<feature type="domain" description="HIRAN" evidence="3">
    <location>
        <begin position="20"/>
        <end position="73"/>
    </location>
</feature>
<accession>A0A1X7SMM5</accession>
<dbReference type="GO" id="GO:0016818">
    <property type="term" value="F:hydrolase activity, acting on acid anhydrides, in phosphorus-containing anhydrides"/>
    <property type="evidence" value="ECO:0007669"/>
    <property type="project" value="InterPro"/>
</dbReference>
<evidence type="ECO:0000256" key="2">
    <source>
        <dbReference type="ARBA" id="ARBA00022801"/>
    </source>
</evidence>
<evidence type="ECO:0000256" key="1">
    <source>
        <dbReference type="ARBA" id="ARBA00022723"/>
    </source>
</evidence>
<proteinExistence type="predicted"/>
<sequence length="120" mass="13444">MESFEVESCVRGYHVYLDIWDVVVGENLHCERDPTNAADMYAVSVIKDGVVVGHLPKKISRLCSLFIRRGGIITCRPTGRRRHSSDLPQGGLEIPCLLIFDGEAQEIKKLIKLSTDLSLF</sequence>
<dbReference type="GO" id="GO:0008270">
    <property type="term" value="F:zinc ion binding"/>
    <property type="evidence" value="ECO:0007669"/>
    <property type="project" value="InterPro"/>
</dbReference>
<dbReference type="GO" id="GO:0003676">
    <property type="term" value="F:nucleic acid binding"/>
    <property type="evidence" value="ECO:0007669"/>
    <property type="project" value="InterPro"/>
</dbReference>
<dbReference type="InParanoid" id="A0A1X7SMM5"/>
<reference evidence="4" key="1">
    <citation type="submission" date="2017-05" db="UniProtKB">
        <authorList>
            <consortium name="EnsemblMetazoa"/>
        </authorList>
    </citation>
    <scope>IDENTIFICATION</scope>
</reference>
<evidence type="ECO:0000313" key="4">
    <source>
        <dbReference type="EnsemblMetazoa" id="Aqu2.1.03340_001"/>
    </source>
</evidence>
<organism evidence="4">
    <name type="scientific">Amphimedon queenslandica</name>
    <name type="common">Sponge</name>
    <dbReference type="NCBI Taxonomy" id="400682"/>
    <lineage>
        <taxon>Eukaryota</taxon>
        <taxon>Metazoa</taxon>
        <taxon>Porifera</taxon>
        <taxon>Demospongiae</taxon>
        <taxon>Heteroscleromorpha</taxon>
        <taxon>Haplosclerida</taxon>
        <taxon>Niphatidae</taxon>
        <taxon>Amphimedon</taxon>
    </lineage>
</organism>
<dbReference type="InterPro" id="IPR014905">
    <property type="entry name" value="HIRAN"/>
</dbReference>
<keyword evidence="1" id="KW-0479">Metal-binding</keyword>
<name>A0A1X7SMM5_AMPQE</name>
<evidence type="ECO:0000259" key="3">
    <source>
        <dbReference type="Pfam" id="PF08797"/>
    </source>
</evidence>
<protein>
    <recommendedName>
        <fullName evidence="3">HIRAN domain-containing protein</fullName>
    </recommendedName>
</protein>
<dbReference type="Pfam" id="PF08797">
    <property type="entry name" value="HIRAN"/>
    <property type="match status" value="1"/>
</dbReference>